<dbReference type="GO" id="GO:0031011">
    <property type="term" value="C:Ino80 complex"/>
    <property type="evidence" value="ECO:0007669"/>
    <property type="project" value="InterPro"/>
</dbReference>
<feature type="compositionally biased region" description="Low complexity" evidence="1">
    <location>
        <begin position="193"/>
        <end position="204"/>
    </location>
</feature>
<dbReference type="Proteomes" id="UP000614601">
    <property type="component" value="Unassembled WGS sequence"/>
</dbReference>
<dbReference type="Pfam" id="PF24237">
    <property type="entry name" value="INO80E"/>
    <property type="match status" value="1"/>
</dbReference>
<feature type="compositionally biased region" description="Polar residues" evidence="1">
    <location>
        <begin position="163"/>
        <end position="187"/>
    </location>
</feature>
<protein>
    <recommendedName>
        <fullName evidence="2">INO80 complex subunit E N-terminal domain-containing protein</fullName>
    </recommendedName>
</protein>
<dbReference type="AlphaFoldDB" id="A0A811JSM3"/>
<feature type="compositionally biased region" description="Polar residues" evidence="1">
    <location>
        <begin position="136"/>
        <end position="145"/>
    </location>
</feature>
<feature type="compositionally biased region" description="Polar residues" evidence="1">
    <location>
        <begin position="107"/>
        <end position="123"/>
    </location>
</feature>
<keyword evidence="4" id="KW-1185">Reference proteome</keyword>
<evidence type="ECO:0000313" key="4">
    <source>
        <dbReference type="Proteomes" id="UP000614601"/>
    </source>
</evidence>
<evidence type="ECO:0000313" key="3">
    <source>
        <dbReference type="EMBL" id="CAD5206335.1"/>
    </source>
</evidence>
<name>A0A811JSM3_9BILA</name>
<feature type="domain" description="INO80 complex subunit E N-terminal" evidence="2">
    <location>
        <begin position="422"/>
        <end position="467"/>
    </location>
</feature>
<feature type="compositionally biased region" description="Basic and acidic residues" evidence="1">
    <location>
        <begin position="70"/>
        <end position="93"/>
    </location>
</feature>
<feature type="region of interest" description="Disordered" evidence="1">
    <location>
        <begin position="339"/>
        <end position="366"/>
    </location>
</feature>
<proteinExistence type="predicted"/>
<reference evidence="3" key="1">
    <citation type="submission" date="2020-09" db="EMBL/GenBank/DDBJ databases">
        <authorList>
            <person name="Kikuchi T."/>
        </authorList>
    </citation>
    <scope>NUCLEOTIDE SEQUENCE</scope>
    <source>
        <strain evidence="3">SH1</strain>
    </source>
</reference>
<feature type="compositionally biased region" description="Basic residues" evidence="1">
    <location>
        <begin position="498"/>
        <end position="509"/>
    </location>
</feature>
<dbReference type="PANTHER" id="PTHR21812">
    <property type="entry name" value="INO80 COMPLEX SUBUNIT E"/>
    <property type="match status" value="1"/>
</dbReference>
<feature type="compositionally biased region" description="Polar residues" evidence="1">
    <location>
        <begin position="13"/>
        <end position="58"/>
    </location>
</feature>
<feature type="compositionally biased region" description="Low complexity" evidence="1">
    <location>
        <begin position="345"/>
        <end position="358"/>
    </location>
</feature>
<feature type="compositionally biased region" description="Polar residues" evidence="1">
    <location>
        <begin position="568"/>
        <end position="595"/>
    </location>
</feature>
<dbReference type="PANTHER" id="PTHR21812:SF1">
    <property type="entry name" value="INO80 COMPLEX SUBUNIT E"/>
    <property type="match status" value="1"/>
</dbReference>
<accession>A0A811JSM3</accession>
<dbReference type="GO" id="GO:0006338">
    <property type="term" value="P:chromatin remodeling"/>
    <property type="evidence" value="ECO:0007669"/>
    <property type="project" value="InterPro"/>
</dbReference>
<dbReference type="InterPro" id="IPR056515">
    <property type="entry name" value="INO80E_N"/>
</dbReference>
<feature type="region of interest" description="Disordered" evidence="1">
    <location>
        <begin position="1"/>
        <end position="250"/>
    </location>
</feature>
<sequence length="595" mass="65464">MSEDKRPCPDIGSPSSSTIPLVNPLSSAATTENGHFNNTPASADNKSSKDINSTSQRPLTMYAPKCFVKLPDRDQRNDIRASKDNITDYRPKENLQSSYSHGYEVGQKTNVSSQQQLKPSSNGDKPLGDNEFAGTNGKSSKNGNASMPPPKIKPSPKKPSSSQQERPVNKGSNPSPKRPLTNTTATYQKARFPSPSNSSSSHNNYGHHVQQYGPPSGYVVRSSPSNNQMYTVQQRGPPAVRAQPPGSTKPQVIIQPQGNVSTSQQHHFIIQTPQDQYPHRAGATVQRAYPSANSGPPVSVAGQQHQQQVVIQFHHPPLNDNQRVLIHQHQPVERRVMTSAPYPTSASQPHSSQQSSSQMPEGVSERDLIHSRQMKPMPPKIPQPVKPDDIYNEMSSHPDLMALPDSFNTILDQIHSSGAAPKDLYKILKRQFKFLVYENECYQEELRSSQRKLLKLSRDKNFLLDRLLAHEIVDSDDQVNPGEESDADSEATIDIKPKPKKKKSSKKRPNPSSEAGPATKKLKDNGDFASDDGDSKPPSRAQNSRMSPASVRTDFSSMKPEHGADEQQFPSGSSTPLTQTPVKSSSNVQPVDSQH</sequence>
<dbReference type="OrthoDB" id="5977486at2759"/>
<comment type="caution">
    <text evidence="3">The sequence shown here is derived from an EMBL/GenBank/DDBJ whole genome shotgun (WGS) entry which is preliminary data.</text>
</comment>
<dbReference type="Proteomes" id="UP000783686">
    <property type="component" value="Unassembled WGS sequence"/>
</dbReference>
<organism evidence="3 4">
    <name type="scientific">Bursaphelenchus okinawaensis</name>
    <dbReference type="NCBI Taxonomy" id="465554"/>
    <lineage>
        <taxon>Eukaryota</taxon>
        <taxon>Metazoa</taxon>
        <taxon>Ecdysozoa</taxon>
        <taxon>Nematoda</taxon>
        <taxon>Chromadorea</taxon>
        <taxon>Rhabditida</taxon>
        <taxon>Tylenchina</taxon>
        <taxon>Tylenchomorpha</taxon>
        <taxon>Aphelenchoidea</taxon>
        <taxon>Aphelenchoididae</taxon>
        <taxon>Bursaphelenchus</taxon>
    </lineage>
</organism>
<evidence type="ECO:0000256" key="1">
    <source>
        <dbReference type="SAM" id="MobiDB-lite"/>
    </source>
</evidence>
<dbReference type="EMBL" id="CAJFDH010000001">
    <property type="protein sequence ID" value="CAD5206335.1"/>
    <property type="molecule type" value="Genomic_DNA"/>
</dbReference>
<dbReference type="EMBL" id="CAJFCW020000001">
    <property type="protein sequence ID" value="CAG9081360.1"/>
    <property type="molecule type" value="Genomic_DNA"/>
</dbReference>
<dbReference type="InterPro" id="IPR026678">
    <property type="entry name" value="INO80E"/>
</dbReference>
<evidence type="ECO:0000259" key="2">
    <source>
        <dbReference type="Pfam" id="PF24237"/>
    </source>
</evidence>
<feature type="compositionally biased region" description="Polar residues" evidence="1">
    <location>
        <begin position="222"/>
        <end position="234"/>
    </location>
</feature>
<gene>
    <name evidence="3" type="ORF">BOKJ2_LOCUS1019</name>
</gene>
<feature type="region of interest" description="Disordered" evidence="1">
    <location>
        <begin position="477"/>
        <end position="595"/>
    </location>
</feature>